<feature type="domain" description="GHMP kinase N-terminal" evidence="6">
    <location>
        <begin position="120"/>
        <end position="200"/>
    </location>
</feature>
<dbReference type="SUPFAM" id="SSF54211">
    <property type="entry name" value="Ribosomal protein S5 domain 2-like"/>
    <property type="match status" value="1"/>
</dbReference>
<protein>
    <recommendedName>
        <fullName evidence="11">Galactokinase</fullName>
    </recommendedName>
</protein>
<organism evidence="9 10">
    <name type="scientific">Exocentrus adspersus</name>
    <dbReference type="NCBI Taxonomy" id="1586481"/>
    <lineage>
        <taxon>Eukaryota</taxon>
        <taxon>Metazoa</taxon>
        <taxon>Ecdysozoa</taxon>
        <taxon>Arthropoda</taxon>
        <taxon>Hexapoda</taxon>
        <taxon>Insecta</taxon>
        <taxon>Pterygota</taxon>
        <taxon>Neoptera</taxon>
        <taxon>Endopterygota</taxon>
        <taxon>Coleoptera</taxon>
        <taxon>Polyphaga</taxon>
        <taxon>Cucujiformia</taxon>
        <taxon>Chrysomeloidea</taxon>
        <taxon>Cerambycidae</taxon>
        <taxon>Lamiinae</taxon>
        <taxon>Acanthocinini</taxon>
        <taxon>Exocentrus</taxon>
    </lineage>
</organism>
<dbReference type="InterPro" id="IPR014721">
    <property type="entry name" value="Ribsml_uS5_D2-typ_fold_subgr"/>
</dbReference>
<dbReference type="Gene3D" id="3.30.230.10">
    <property type="match status" value="1"/>
</dbReference>
<evidence type="ECO:0000256" key="5">
    <source>
        <dbReference type="ARBA" id="ARBA00022840"/>
    </source>
</evidence>
<dbReference type="PANTHER" id="PTHR10457">
    <property type="entry name" value="MEVALONATE KINASE/GALACTOKINASE"/>
    <property type="match status" value="1"/>
</dbReference>
<dbReference type="PIRSF" id="PIRSF000530">
    <property type="entry name" value="Galactokinase"/>
    <property type="match status" value="1"/>
</dbReference>
<dbReference type="InterPro" id="IPR019741">
    <property type="entry name" value="Galactokinase_CS"/>
</dbReference>
<dbReference type="EMBL" id="JANEYG010000002">
    <property type="protein sequence ID" value="KAJ8924749.1"/>
    <property type="molecule type" value="Genomic_DNA"/>
</dbReference>
<feature type="domain" description="Galactokinase N-terminal" evidence="8">
    <location>
        <begin position="26"/>
        <end position="73"/>
    </location>
</feature>
<dbReference type="Gene3D" id="1.20.1440.340">
    <property type="match status" value="1"/>
</dbReference>
<evidence type="ECO:0000256" key="2">
    <source>
        <dbReference type="ARBA" id="ARBA00022679"/>
    </source>
</evidence>
<evidence type="ECO:0000313" key="10">
    <source>
        <dbReference type="Proteomes" id="UP001159042"/>
    </source>
</evidence>
<accession>A0AAV8WDX0</accession>
<dbReference type="InterPro" id="IPR006206">
    <property type="entry name" value="Mevalonate/galactokinase"/>
</dbReference>
<dbReference type="PANTHER" id="PTHR10457:SF7">
    <property type="entry name" value="GALACTOKINASE-RELATED"/>
    <property type="match status" value="1"/>
</dbReference>
<evidence type="ECO:0008006" key="11">
    <source>
        <dbReference type="Google" id="ProtNLM"/>
    </source>
</evidence>
<evidence type="ECO:0000256" key="1">
    <source>
        <dbReference type="ARBA" id="ARBA00006566"/>
    </source>
</evidence>
<evidence type="ECO:0000259" key="8">
    <source>
        <dbReference type="Pfam" id="PF10509"/>
    </source>
</evidence>
<dbReference type="PROSITE" id="PS00627">
    <property type="entry name" value="GHMP_KINASES_ATP"/>
    <property type="match status" value="1"/>
</dbReference>
<dbReference type="NCBIfam" id="TIGR00131">
    <property type="entry name" value="gal_kin"/>
    <property type="match status" value="1"/>
</dbReference>
<dbReference type="Proteomes" id="UP001159042">
    <property type="component" value="Unassembled WGS sequence"/>
</dbReference>
<dbReference type="GO" id="GO:0005524">
    <property type="term" value="F:ATP binding"/>
    <property type="evidence" value="ECO:0007669"/>
    <property type="project" value="UniProtKB-KW"/>
</dbReference>
<keyword evidence="4" id="KW-0418">Kinase</keyword>
<dbReference type="Pfam" id="PF10509">
    <property type="entry name" value="GalKase_gal_bdg"/>
    <property type="match status" value="1"/>
</dbReference>
<dbReference type="GO" id="GO:0006012">
    <property type="term" value="P:galactose metabolic process"/>
    <property type="evidence" value="ECO:0007669"/>
    <property type="project" value="InterPro"/>
</dbReference>
<dbReference type="GO" id="GO:0004335">
    <property type="term" value="F:galactokinase activity"/>
    <property type="evidence" value="ECO:0007669"/>
    <property type="project" value="InterPro"/>
</dbReference>
<proteinExistence type="inferred from homology"/>
<dbReference type="InterPro" id="IPR036554">
    <property type="entry name" value="GHMP_kinase_C_sf"/>
</dbReference>
<comment type="caution">
    <text evidence="9">The sequence shown here is derived from an EMBL/GenBank/DDBJ whole genome shotgun (WGS) entry which is preliminary data.</text>
</comment>
<keyword evidence="10" id="KW-1185">Reference proteome</keyword>
<evidence type="ECO:0000259" key="6">
    <source>
        <dbReference type="Pfam" id="PF00288"/>
    </source>
</evidence>
<evidence type="ECO:0000256" key="4">
    <source>
        <dbReference type="ARBA" id="ARBA00022777"/>
    </source>
</evidence>
<dbReference type="Gene3D" id="3.30.70.3170">
    <property type="match status" value="1"/>
</dbReference>
<dbReference type="PRINTS" id="PR00473">
    <property type="entry name" value="GALCTOKINASE"/>
</dbReference>
<sequence length="461" mass="50993">MTSVLSDPVPVRVLPENDRTGEIRDAFAALHEKEPDFYIRVPGRVNLIGEHIDYCGYPVCPMALEQDILLAVSTEDDKVLHLHNLDADFQDYICDLKRFELSVGEGAPQWYEYFLCGLKGVFEILPKDVELKGMKIVVSGTIPQSAGLSSSSALVSAAALATSHAHNLTLSKEKIATLCAECERYIGTQGGGMDQAIAFLATEGCAKLIEFSPLRSRDIALPPGAVFVIAHSLTHLNKAATADFNCRVIECRLAAQVMAKKRGLQWTSVKKLGELQRELNADLADMIALVMEILHEEPYSKEEVARELGTTEAELDATSLTQNTRHVRKFKLRQRALHVFQEALRVQKFHETCLSCKGEESLETLGKLMSESHESLRDLYECSHPQLDRLVELSREYTLGTRLTGAGWGGCAVSLLLPDNVDEYIVFLKEKFYKTLSVGDKWGAVLFSTAPQAGACVYLGK</sequence>
<dbReference type="InterPro" id="IPR020568">
    <property type="entry name" value="Ribosomal_Su5_D2-typ_SF"/>
</dbReference>
<dbReference type="InterPro" id="IPR000705">
    <property type="entry name" value="Galactokinase"/>
</dbReference>
<dbReference type="InterPro" id="IPR006203">
    <property type="entry name" value="GHMP_knse_ATP-bd_CS"/>
</dbReference>
<evidence type="ECO:0000313" key="9">
    <source>
        <dbReference type="EMBL" id="KAJ8924749.1"/>
    </source>
</evidence>
<dbReference type="PROSITE" id="PS00106">
    <property type="entry name" value="GALACTOKINASE"/>
    <property type="match status" value="1"/>
</dbReference>
<keyword evidence="5" id="KW-0067">ATP-binding</keyword>
<evidence type="ECO:0000256" key="3">
    <source>
        <dbReference type="ARBA" id="ARBA00022741"/>
    </source>
</evidence>
<reference evidence="9 10" key="1">
    <citation type="journal article" date="2023" name="Insect Mol. Biol.">
        <title>Genome sequencing provides insights into the evolution of gene families encoding plant cell wall-degrading enzymes in longhorned beetles.</title>
        <authorList>
            <person name="Shin N.R."/>
            <person name="Okamura Y."/>
            <person name="Kirsch R."/>
            <person name="Pauchet Y."/>
        </authorList>
    </citation>
    <scope>NUCLEOTIDE SEQUENCE [LARGE SCALE GENOMIC DNA]</scope>
    <source>
        <strain evidence="9">EAD_L_NR</strain>
    </source>
</reference>
<dbReference type="SUPFAM" id="SSF55060">
    <property type="entry name" value="GHMP Kinase, C-terminal domain"/>
    <property type="match status" value="1"/>
</dbReference>
<dbReference type="InterPro" id="IPR013750">
    <property type="entry name" value="GHMP_kinase_C_dom"/>
</dbReference>
<gene>
    <name evidence="9" type="ORF">NQ315_000902</name>
</gene>
<dbReference type="Pfam" id="PF00288">
    <property type="entry name" value="GHMP_kinases_N"/>
    <property type="match status" value="1"/>
</dbReference>
<dbReference type="InterPro" id="IPR006204">
    <property type="entry name" value="GHMP_kinase_N_dom"/>
</dbReference>
<dbReference type="GO" id="GO:0005829">
    <property type="term" value="C:cytosol"/>
    <property type="evidence" value="ECO:0007669"/>
    <property type="project" value="TreeGrafter"/>
</dbReference>
<dbReference type="Pfam" id="PF08544">
    <property type="entry name" value="GHMP_kinases_C"/>
    <property type="match status" value="1"/>
</dbReference>
<dbReference type="PRINTS" id="PR00959">
    <property type="entry name" value="MEVGALKINASE"/>
</dbReference>
<evidence type="ECO:0000259" key="7">
    <source>
        <dbReference type="Pfam" id="PF08544"/>
    </source>
</evidence>
<dbReference type="AlphaFoldDB" id="A0AAV8WDX0"/>
<keyword evidence="2" id="KW-0808">Transferase</keyword>
<keyword evidence="3" id="KW-0547">Nucleotide-binding</keyword>
<dbReference type="InterPro" id="IPR019539">
    <property type="entry name" value="GalKase_N"/>
</dbReference>
<name>A0AAV8WDX0_9CUCU</name>
<comment type="similarity">
    <text evidence="1">Belongs to the GHMP kinase family. GalK subfamily.</text>
</comment>
<feature type="domain" description="GHMP kinase C-terminal" evidence="7">
    <location>
        <begin position="360"/>
        <end position="433"/>
    </location>
</feature>